<accession>A0A1U7GXH9</accession>
<feature type="compositionally biased region" description="Low complexity" evidence="1">
    <location>
        <begin position="7"/>
        <end position="17"/>
    </location>
</feature>
<feature type="region of interest" description="Disordered" evidence="1">
    <location>
        <begin position="1"/>
        <end position="74"/>
    </location>
</feature>
<feature type="compositionally biased region" description="Basic and acidic residues" evidence="1">
    <location>
        <begin position="314"/>
        <end position="323"/>
    </location>
</feature>
<feature type="compositionally biased region" description="Acidic residues" evidence="1">
    <location>
        <begin position="59"/>
        <end position="74"/>
    </location>
</feature>
<dbReference type="AlphaFoldDB" id="A0A1U7GXH9"/>
<comment type="caution">
    <text evidence="2">The sequence shown here is derived from an EMBL/GenBank/DDBJ whole genome shotgun (WGS) entry which is preliminary data.</text>
</comment>
<dbReference type="RefSeq" id="WP_062247002.1">
    <property type="nucleotide sequence ID" value="NZ_MRCA01000008.1"/>
</dbReference>
<feature type="compositionally biased region" description="Basic and acidic residues" evidence="1">
    <location>
        <begin position="290"/>
        <end position="307"/>
    </location>
</feature>
<evidence type="ECO:0000256" key="1">
    <source>
        <dbReference type="SAM" id="MobiDB-lite"/>
    </source>
</evidence>
<dbReference type="Proteomes" id="UP000186391">
    <property type="component" value="Unassembled WGS sequence"/>
</dbReference>
<evidence type="ECO:0000313" key="3">
    <source>
        <dbReference type="Proteomes" id="UP000186391"/>
    </source>
</evidence>
<feature type="region of interest" description="Disordered" evidence="1">
    <location>
        <begin position="283"/>
        <end position="336"/>
    </location>
</feature>
<evidence type="ECO:0000313" key="2">
    <source>
        <dbReference type="EMBL" id="OKH13072.1"/>
    </source>
</evidence>
<sequence>MAMAFAEPNPNEPNNPELHSSADFGQAGQQEKTSLSSPDQSLQNSPTSDEAASLLQSLSEDEPVNQDAESQIDIEDPGAIFQAVGIITGEVNLTEDGKSTVTIGRSQYPLFYVPRKRKVFEALQKEIEATGNRNQRLVVYPKAIHFPRKEQPHRIAFQLVGFDRGRVEEAVSGELLDLEFKFSGLWQFIPVCSTPCISVFRNFTHERLEYIKQAEPAQKVKFMKASHLPLLWKDAPVRPFRFNPKAAKEDQGHPAFVTLKAKFLPGRDVFGFVALLAPPQETPPKFLKASKKDKATVQQASKKDRPRVQQAPKPKKDNFERSHPQQKPILKKKLEL</sequence>
<protein>
    <submittedName>
        <fullName evidence="2">Uncharacterized protein</fullName>
    </submittedName>
</protein>
<keyword evidence="3" id="KW-1185">Reference proteome</keyword>
<organism evidence="2 3">
    <name type="scientific">Fischerella major NIES-592</name>
    <dbReference type="NCBI Taxonomy" id="210994"/>
    <lineage>
        <taxon>Bacteria</taxon>
        <taxon>Bacillati</taxon>
        <taxon>Cyanobacteriota</taxon>
        <taxon>Cyanophyceae</taxon>
        <taxon>Nostocales</taxon>
        <taxon>Hapalosiphonaceae</taxon>
        <taxon>Fischerella</taxon>
    </lineage>
</organism>
<gene>
    <name evidence="2" type="ORF">NIES592_15690</name>
</gene>
<name>A0A1U7GXH9_9CYAN</name>
<feature type="compositionally biased region" description="Polar residues" evidence="1">
    <location>
        <begin position="27"/>
        <end position="58"/>
    </location>
</feature>
<proteinExistence type="predicted"/>
<dbReference type="EMBL" id="MRCA01000008">
    <property type="protein sequence ID" value="OKH13072.1"/>
    <property type="molecule type" value="Genomic_DNA"/>
</dbReference>
<dbReference type="OrthoDB" id="506234at2"/>
<reference evidence="2 3" key="1">
    <citation type="submission" date="2016-11" db="EMBL/GenBank/DDBJ databases">
        <title>Draft Genome Sequences of Nine Cyanobacterial Strains from Diverse Habitats.</title>
        <authorList>
            <person name="Zhu T."/>
            <person name="Hou S."/>
            <person name="Lu X."/>
            <person name="Hess W.R."/>
        </authorList>
    </citation>
    <scope>NUCLEOTIDE SEQUENCE [LARGE SCALE GENOMIC DNA]</scope>
    <source>
        <strain evidence="2 3">NIES-592</strain>
    </source>
</reference>